<dbReference type="SMART" id="SM00312">
    <property type="entry name" value="PX"/>
    <property type="match status" value="1"/>
</dbReference>
<dbReference type="SUPFAM" id="SSF64268">
    <property type="entry name" value="PX domain"/>
    <property type="match status" value="1"/>
</dbReference>
<comment type="similarity">
    <text evidence="2">Belongs to the sorting nexin family.</text>
</comment>
<evidence type="ECO:0000256" key="2">
    <source>
        <dbReference type="ARBA" id="ARBA00010883"/>
    </source>
</evidence>
<evidence type="ECO:0000256" key="6">
    <source>
        <dbReference type="ARBA" id="ARBA00023121"/>
    </source>
</evidence>
<feature type="compositionally biased region" description="Acidic residues" evidence="8">
    <location>
        <begin position="34"/>
        <end position="51"/>
    </location>
</feature>
<comment type="subcellular location">
    <subcellularLocation>
        <location evidence="1">Endosome membrane</location>
        <topology evidence="1">Peripheral membrane protein</topology>
    </subcellularLocation>
</comment>
<keyword evidence="6" id="KW-0446">Lipid-binding</keyword>
<evidence type="ECO:0000256" key="4">
    <source>
        <dbReference type="ARBA" id="ARBA00022753"/>
    </source>
</evidence>
<feature type="region of interest" description="Disordered" evidence="8">
    <location>
        <begin position="30"/>
        <end position="52"/>
    </location>
</feature>
<evidence type="ECO:0000256" key="1">
    <source>
        <dbReference type="ARBA" id="ARBA00004481"/>
    </source>
</evidence>
<keyword evidence="11" id="KW-1185">Reference proteome</keyword>
<dbReference type="GO" id="GO:0035091">
    <property type="term" value="F:phosphatidylinositol binding"/>
    <property type="evidence" value="ECO:0007669"/>
    <property type="project" value="InterPro"/>
</dbReference>
<dbReference type="GO" id="GO:0010008">
    <property type="term" value="C:endosome membrane"/>
    <property type="evidence" value="ECO:0007669"/>
    <property type="project" value="UniProtKB-SubCell"/>
</dbReference>
<evidence type="ECO:0000256" key="3">
    <source>
        <dbReference type="ARBA" id="ARBA00022448"/>
    </source>
</evidence>
<dbReference type="Proteomes" id="UP000697127">
    <property type="component" value="Unassembled WGS sequence"/>
</dbReference>
<dbReference type="GO" id="GO:0015031">
    <property type="term" value="P:protein transport"/>
    <property type="evidence" value="ECO:0007669"/>
    <property type="project" value="UniProtKB-KW"/>
</dbReference>
<reference evidence="10" key="1">
    <citation type="submission" date="2020-11" db="EMBL/GenBank/DDBJ databases">
        <title>Kefir isolates.</title>
        <authorList>
            <person name="Marcisauskas S."/>
            <person name="Kim Y."/>
            <person name="Blasche S."/>
        </authorList>
    </citation>
    <scope>NUCLEOTIDE SEQUENCE</scope>
    <source>
        <strain evidence="10">Olga-1</strain>
    </source>
</reference>
<dbReference type="InterPro" id="IPR001683">
    <property type="entry name" value="PX_dom"/>
</dbReference>
<dbReference type="EMBL" id="PUHW01000082">
    <property type="protein sequence ID" value="KAG0689394.1"/>
    <property type="molecule type" value="Genomic_DNA"/>
</dbReference>
<feature type="non-terminal residue" evidence="10">
    <location>
        <position position="246"/>
    </location>
</feature>
<proteinExistence type="inferred from homology"/>
<evidence type="ECO:0000259" key="9">
    <source>
        <dbReference type="PROSITE" id="PS50195"/>
    </source>
</evidence>
<dbReference type="Pfam" id="PF00787">
    <property type="entry name" value="PX"/>
    <property type="match status" value="1"/>
</dbReference>
<organism evidence="10 11">
    <name type="scientific">Pichia californica</name>
    <dbReference type="NCBI Taxonomy" id="460514"/>
    <lineage>
        <taxon>Eukaryota</taxon>
        <taxon>Fungi</taxon>
        <taxon>Dikarya</taxon>
        <taxon>Ascomycota</taxon>
        <taxon>Saccharomycotina</taxon>
        <taxon>Pichiomycetes</taxon>
        <taxon>Pichiales</taxon>
        <taxon>Pichiaceae</taxon>
        <taxon>Pichia</taxon>
    </lineage>
</organism>
<evidence type="ECO:0000256" key="8">
    <source>
        <dbReference type="SAM" id="MobiDB-lite"/>
    </source>
</evidence>
<dbReference type="AlphaFoldDB" id="A0A9P6WLK4"/>
<keyword evidence="5" id="KW-0653">Protein transport</keyword>
<protein>
    <submittedName>
        <fullName evidence="10">Sorting nexin-41</fullName>
    </submittedName>
</protein>
<dbReference type="InterPro" id="IPR036871">
    <property type="entry name" value="PX_dom_sf"/>
</dbReference>
<evidence type="ECO:0000313" key="10">
    <source>
        <dbReference type="EMBL" id="KAG0689394.1"/>
    </source>
</evidence>
<dbReference type="PANTHER" id="PTHR46979">
    <property type="entry name" value="SORTING NEXIN-41"/>
    <property type="match status" value="1"/>
</dbReference>
<evidence type="ECO:0000313" key="11">
    <source>
        <dbReference type="Proteomes" id="UP000697127"/>
    </source>
</evidence>
<keyword evidence="3" id="KW-0813">Transport</keyword>
<evidence type="ECO:0000256" key="5">
    <source>
        <dbReference type="ARBA" id="ARBA00022927"/>
    </source>
</evidence>
<accession>A0A9P6WLK4</accession>
<comment type="caution">
    <text evidence="10">The sequence shown here is derived from an EMBL/GenBank/DDBJ whole genome shotgun (WGS) entry which is preliminary data.</text>
</comment>
<dbReference type="InterPro" id="IPR051079">
    <property type="entry name" value="Sorting_Nexin_Autophagy"/>
</dbReference>
<name>A0A9P6WLK4_9ASCO</name>
<gene>
    <name evidence="10" type="primary">SNX41</name>
    <name evidence="10" type="ORF">C6P40_005085</name>
</gene>
<dbReference type="PANTHER" id="PTHR46979:SF2">
    <property type="entry name" value="SORTING NEXIN-41"/>
    <property type="match status" value="1"/>
</dbReference>
<dbReference type="PROSITE" id="PS50195">
    <property type="entry name" value="PX"/>
    <property type="match status" value="1"/>
</dbReference>
<sequence>MDYDDFSHDNNPFAGSNHYYSNGINDMIISSNNNDDDNNNNDDNADNDNDNLIETSSILNDDIDNNTSYDFANNTTTSLPISISEQPTLYLPINDNNNKNNEINQLLNSPYIIKSFEIGKDFKGSKTVFYKIENIINKTFTLRRYNDFKSLRNYLCKFYPYLFIPPIPEKHSISRFLKNPFNYKNDLSIIELRIRLLNYFLFKINLNNKLSNSQIMIKFLDPLINNWLNCLKFPPFTNLSSNSILL</sequence>
<keyword evidence="4" id="KW-0967">Endosome</keyword>
<feature type="domain" description="PX" evidence="9">
    <location>
        <begin position="108"/>
        <end position="227"/>
    </location>
</feature>
<keyword evidence="7" id="KW-0472">Membrane</keyword>
<dbReference type="Gene3D" id="3.30.1520.10">
    <property type="entry name" value="Phox-like domain"/>
    <property type="match status" value="1"/>
</dbReference>
<evidence type="ECO:0000256" key="7">
    <source>
        <dbReference type="ARBA" id="ARBA00023136"/>
    </source>
</evidence>